<dbReference type="PANTHER" id="PTHR33164">
    <property type="entry name" value="TRANSCRIPTIONAL REGULATOR, MARR FAMILY"/>
    <property type="match status" value="1"/>
</dbReference>
<dbReference type="PANTHER" id="PTHR33164:SF99">
    <property type="entry name" value="MARR FAMILY REGULATORY PROTEIN"/>
    <property type="match status" value="1"/>
</dbReference>
<reference evidence="2 3" key="1">
    <citation type="journal article" date="2019" name="Int. J. Syst. Evol. Microbiol.">
        <title>The Global Catalogue of Microorganisms (GCM) 10K type strain sequencing project: providing services to taxonomists for standard genome sequencing and annotation.</title>
        <authorList>
            <consortium name="The Broad Institute Genomics Platform"/>
            <consortium name="The Broad Institute Genome Sequencing Center for Infectious Disease"/>
            <person name="Wu L."/>
            <person name="Ma J."/>
        </authorList>
    </citation>
    <scope>NUCLEOTIDE SEQUENCE [LARGE SCALE GENOMIC DNA]</scope>
    <source>
        <strain evidence="2 3">JCM 13518</strain>
    </source>
</reference>
<dbReference type="InterPro" id="IPR000835">
    <property type="entry name" value="HTH_MarR-typ"/>
</dbReference>
<dbReference type="InterPro" id="IPR039422">
    <property type="entry name" value="MarR/SlyA-like"/>
</dbReference>
<dbReference type="Pfam" id="PF01047">
    <property type="entry name" value="MarR"/>
    <property type="match status" value="1"/>
</dbReference>
<evidence type="ECO:0000313" key="3">
    <source>
        <dbReference type="Proteomes" id="UP001501057"/>
    </source>
</evidence>
<keyword evidence="3" id="KW-1185">Reference proteome</keyword>
<name>A0ABN2JT89_9ACTN</name>
<protein>
    <submittedName>
        <fullName evidence="2">MarR family transcriptional regulator</fullName>
    </submittedName>
</protein>
<dbReference type="SMART" id="SM00347">
    <property type="entry name" value="HTH_MARR"/>
    <property type="match status" value="1"/>
</dbReference>
<dbReference type="InterPro" id="IPR036388">
    <property type="entry name" value="WH-like_DNA-bd_sf"/>
</dbReference>
<evidence type="ECO:0000259" key="1">
    <source>
        <dbReference type="PROSITE" id="PS50995"/>
    </source>
</evidence>
<gene>
    <name evidence="2" type="ORF">GCM10009710_18230</name>
</gene>
<dbReference type="Proteomes" id="UP001501057">
    <property type="component" value="Unassembled WGS sequence"/>
</dbReference>
<sequence>METTTDTQWLGESQQRVWRSFLGATTLLMDRLDRDLRNAHDLSMPEYEILVRLSESPDRSIRMAELAAQIMHSRSRVTHTITRLERKGIVLREQAASDGRGVTAVLTDHGFSVLERAAHTHVNGVRAYLVETASPEEFDVLGQVMARVVSHLDVNGTCATP</sequence>
<proteinExistence type="predicted"/>
<dbReference type="PROSITE" id="PS50995">
    <property type="entry name" value="HTH_MARR_2"/>
    <property type="match status" value="1"/>
</dbReference>
<dbReference type="Gene3D" id="1.10.10.10">
    <property type="entry name" value="Winged helix-like DNA-binding domain superfamily/Winged helix DNA-binding domain"/>
    <property type="match status" value="1"/>
</dbReference>
<accession>A0ABN2JT89</accession>
<dbReference type="RefSeq" id="WP_344200360.1">
    <property type="nucleotide sequence ID" value="NZ_BAAAME010000004.1"/>
</dbReference>
<dbReference type="InterPro" id="IPR036390">
    <property type="entry name" value="WH_DNA-bd_sf"/>
</dbReference>
<dbReference type="SUPFAM" id="SSF46785">
    <property type="entry name" value="Winged helix' DNA-binding domain"/>
    <property type="match status" value="1"/>
</dbReference>
<evidence type="ECO:0000313" key="2">
    <source>
        <dbReference type="EMBL" id="GAA1738263.1"/>
    </source>
</evidence>
<feature type="domain" description="HTH marR-type" evidence="1">
    <location>
        <begin position="14"/>
        <end position="150"/>
    </location>
</feature>
<comment type="caution">
    <text evidence="2">The sequence shown here is derived from an EMBL/GenBank/DDBJ whole genome shotgun (WGS) entry which is preliminary data.</text>
</comment>
<dbReference type="EMBL" id="BAAAME010000004">
    <property type="protein sequence ID" value="GAA1738263.1"/>
    <property type="molecule type" value="Genomic_DNA"/>
</dbReference>
<dbReference type="PRINTS" id="PR00598">
    <property type="entry name" value="HTHMARR"/>
</dbReference>
<organism evidence="2 3">
    <name type="scientific">Aeromicrobium alkaliterrae</name>
    <dbReference type="NCBI Taxonomy" id="302168"/>
    <lineage>
        <taxon>Bacteria</taxon>
        <taxon>Bacillati</taxon>
        <taxon>Actinomycetota</taxon>
        <taxon>Actinomycetes</taxon>
        <taxon>Propionibacteriales</taxon>
        <taxon>Nocardioidaceae</taxon>
        <taxon>Aeromicrobium</taxon>
    </lineage>
</organism>